<dbReference type="Proteomes" id="UP000185783">
    <property type="component" value="Unassembled WGS sequence"/>
</dbReference>
<keyword evidence="2" id="KW-1185">Reference proteome</keyword>
<dbReference type="PROSITE" id="PS51257">
    <property type="entry name" value="PROKAR_LIPOPROTEIN"/>
    <property type="match status" value="1"/>
</dbReference>
<reference evidence="1 2" key="1">
    <citation type="submission" date="2016-03" db="EMBL/GenBank/DDBJ databases">
        <title>Genome sequence of Nesiotobacter sp. nov., a moderately halophilic alphaproteobacterium isolated from the Yellow Sea, China.</title>
        <authorList>
            <person name="Zhang G."/>
            <person name="Zhang R."/>
        </authorList>
    </citation>
    <scope>NUCLEOTIDE SEQUENCE [LARGE SCALE GENOMIC DNA]</scope>
    <source>
        <strain evidence="1 2">WB1-6</strain>
    </source>
</reference>
<dbReference type="EMBL" id="LVVZ01000018">
    <property type="protein sequence ID" value="OKL43727.1"/>
    <property type="molecule type" value="Genomic_DNA"/>
</dbReference>
<proteinExistence type="predicted"/>
<name>A0A1U7JG82_9HYPH</name>
<evidence type="ECO:0000313" key="2">
    <source>
        <dbReference type="Proteomes" id="UP000185783"/>
    </source>
</evidence>
<comment type="caution">
    <text evidence="1">The sequence shown here is derived from an EMBL/GenBank/DDBJ whole genome shotgun (WGS) entry which is preliminary data.</text>
</comment>
<sequence>MDAPYGKSCFCLVAVIGCFHMSGLFLRRAFAAGPDGNPPVRSLIKMTRFNGALNQTGLPLHWLDRYASSTAIANSVRAACG</sequence>
<organism evidence="1 2">
    <name type="scientific">Pseudovibrio exalbescens</name>
    <dbReference type="NCBI Taxonomy" id="197461"/>
    <lineage>
        <taxon>Bacteria</taxon>
        <taxon>Pseudomonadati</taxon>
        <taxon>Pseudomonadota</taxon>
        <taxon>Alphaproteobacteria</taxon>
        <taxon>Hyphomicrobiales</taxon>
        <taxon>Stappiaceae</taxon>
        <taxon>Pseudovibrio</taxon>
    </lineage>
</organism>
<evidence type="ECO:0000313" key="1">
    <source>
        <dbReference type="EMBL" id="OKL43727.1"/>
    </source>
</evidence>
<gene>
    <name evidence="1" type="ORF">A3843_11415</name>
</gene>
<protein>
    <submittedName>
        <fullName evidence="1">Uncharacterized protein</fullName>
    </submittedName>
</protein>
<accession>A0A1U7JG82</accession>
<dbReference type="AlphaFoldDB" id="A0A1U7JG82"/>